<comment type="caution">
    <text evidence="2">The sequence shown here is derived from an EMBL/GenBank/DDBJ whole genome shotgun (WGS) entry which is preliminary data.</text>
</comment>
<sequence length="159" mass="17925">MDQFDENLPDELLNEGAVVLRVKTTSHLTQNMSCTPFKSTKAVHLVSQVCLKKHNQDTSNKKPIIGTKLPSKKIHSQGPPCNSQVQMDIRSLLQKAIKIRNFYADDSDSSGSSPFNFAAKLHPELEDFNDVPVIKRGRLEKHHSFKNIDITMRDIKSAQ</sequence>
<organism evidence="2 3">
    <name type="scientific">Euplotes crassus</name>
    <dbReference type="NCBI Taxonomy" id="5936"/>
    <lineage>
        <taxon>Eukaryota</taxon>
        <taxon>Sar</taxon>
        <taxon>Alveolata</taxon>
        <taxon>Ciliophora</taxon>
        <taxon>Intramacronucleata</taxon>
        <taxon>Spirotrichea</taxon>
        <taxon>Hypotrichia</taxon>
        <taxon>Euplotida</taxon>
        <taxon>Euplotidae</taxon>
        <taxon>Moneuplotes</taxon>
    </lineage>
</organism>
<evidence type="ECO:0000313" key="2">
    <source>
        <dbReference type="EMBL" id="CAI2367359.1"/>
    </source>
</evidence>
<dbReference type="AlphaFoldDB" id="A0AAD1X8T0"/>
<reference evidence="2" key="1">
    <citation type="submission" date="2023-07" db="EMBL/GenBank/DDBJ databases">
        <authorList>
            <consortium name="AG Swart"/>
            <person name="Singh M."/>
            <person name="Singh A."/>
            <person name="Seah K."/>
            <person name="Emmerich C."/>
        </authorList>
    </citation>
    <scope>NUCLEOTIDE SEQUENCE</scope>
    <source>
        <strain evidence="2">DP1</strain>
    </source>
</reference>
<gene>
    <name evidence="2" type="ORF">ECRASSUSDP1_LOCUS8641</name>
</gene>
<feature type="region of interest" description="Disordered" evidence="1">
    <location>
        <begin position="61"/>
        <end position="82"/>
    </location>
</feature>
<keyword evidence="3" id="KW-1185">Reference proteome</keyword>
<dbReference type="Proteomes" id="UP001295684">
    <property type="component" value="Unassembled WGS sequence"/>
</dbReference>
<accession>A0AAD1X8T0</accession>
<proteinExistence type="predicted"/>
<evidence type="ECO:0000313" key="3">
    <source>
        <dbReference type="Proteomes" id="UP001295684"/>
    </source>
</evidence>
<evidence type="ECO:0000256" key="1">
    <source>
        <dbReference type="SAM" id="MobiDB-lite"/>
    </source>
</evidence>
<name>A0AAD1X8T0_EUPCR</name>
<protein>
    <submittedName>
        <fullName evidence="2">Uncharacterized protein</fullName>
    </submittedName>
</protein>
<dbReference type="EMBL" id="CAMPGE010008461">
    <property type="protein sequence ID" value="CAI2367359.1"/>
    <property type="molecule type" value="Genomic_DNA"/>
</dbReference>